<evidence type="ECO:0000313" key="2">
    <source>
        <dbReference type="Proteomes" id="UP001060215"/>
    </source>
</evidence>
<sequence length="868" mass="93515">METLDLSEGCGECEDVSELCLVGKILAPKTLNRTAVSNILHSAWKPRSQLVISPWGDNVFMFQFADSKDRCKVLDEAPWSVMGNHLILQPLHLGMAVSDFEFRWCPFWVQVHGLPLDKMTKTHGETIGNHLGKLITVEALSDGLLLGRSFLRIRVEIDVTKPLLQGFILHRRNLSGEAMADVRVLYKYEKLSEFCYDCGRIGHDNTSCKFTSTAVGATAGYGPHMRTGLVKSIGGPPDYHRIATPADLAHRSERGTSSELRPTADGGIRGHVPATVGGVLVRCEREKGDPLACMPAHESALSQGDPGLPSSAGIQTDPSPSDCMQDMVIVPSAGLAPTLPKPLGPGLSPNNSLGPSLGGRSVDLSGLSSGSGPSLGSTPRPTKVDLVGVSDSPTPNYFVTEPADSPPSLGVQSSPNHSSSFNSVELGLKVSASGPAQGSFHNSGLDLCLSRNFMDLSLKRKAVHEDLPTVRHPKLLKWDGPDESTDKVEMQFSLGAQSKVVRKEKKARSSGRKVGRPRTAQLFDVVVGTSQSDMPVFSGGSISVTPLDSLPEDCCSQAVTIVSGNIRSPRPAHTSVCLVKDVITPTLKDWDHRKISSLVSREEHDAIARIPISMEDKADALIWHYNSTGSYTVKSGYQAQLTAEENCKPLLCHVIWICWSIWKARNAYIFNHEPVDPGHVIANANWEESAFLAAQSSPPEHFGVANRVRSSSVSRWTPPARGLLKINCDAAYHPKSSKGAIAVLLRDDRGRLVDGLAREVALSSAAQGEALALRLACIMVSSLGLSSVEVEGDNSRVIHLCVSEDAPPWQFGTVITDIKSVARQCNLSFSWCARTANEAAHWTAQACLGGYLPCNWISFPPAALLAVL</sequence>
<dbReference type="Proteomes" id="UP001060215">
    <property type="component" value="Chromosome 11"/>
</dbReference>
<organism evidence="1 2">
    <name type="scientific">Camellia lanceoleosa</name>
    <dbReference type="NCBI Taxonomy" id="1840588"/>
    <lineage>
        <taxon>Eukaryota</taxon>
        <taxon>Viridiplantae</taxon>
        <taxon>Streptophyta</taxon>
        <taxon>Embryophyta</taxon>
        <taxon>Tracheophyta</taxon>
        <taxon>Spermatophyta</taxon>
        <taxon>Magnoliopsida</taxon>
        <taxon>eudicotyledons</taxon>
        <taxon>Gunneridae</taxon>
        <taxon>Pentapetalae</taxon>
        <taxon>asterids</taxon>
        <taxon>Ericales</taxon>
        <taxon>Theaceae</taxon>
        <taxon>Camellia</taxon>
    </lineage>
</organism>
<proteinExistence type="predicted"/>
<reference evidence="1 2" key="1">
    <citation type="journal article" date="2022" name="Plant J.">
        <title>Chromosome-level genome of Camellia lanceoleosa provides a valuable resource for understanding genome evolution and self-incompatibility.</title>
        <authorList>
            <person name="Gong W."/>
            <person name="Xiao S."/>
            <person name="Wang L."/>
            <person name="Liao Z."/>
            <person name="Chang Y."/>
            <person name="Mo W."/>
            <person name="Hu G."/>
            <person name="Li W."/>
            <person name="Zhao G."/>
            <person name="Zhu H."/>
            <person name="Hu X."/>
            <person name="Ji K."/>
            <person name="Xiang X."/>
            <person name="Song Q."/>
            <person name="Yuan D."/>
            <person name="Jin S."/>
            <person name="Zhang L."/>
        </authorList>
    </citation>
    <scope>NUCLEOTIDE SEQUENCE [LARGE SCALE GENOMIC DNA]</scope>
    <source>
        <strain evidence="1">SQ_2022a</strain>
    </source>
</reference>
<protein>
    <submittedName>
        <fullName evidence="1">Uncharacterized protein</fullName>
    </submittedName>
</protein>
<name>A0ACC0F657_9ERIC</name>
<accession>A0ACC0F657</accession>
<dbReference type="EMBL" id="CM045768">
    <property type="protein sequence ID" value="KAI7984177.1"/>
    <property type="molecule type" value="Genomic_DNA"/>
</dbReference>
<evidence type="ECO:0000313" key="1">
    <source>
        <dbReference type="EMBL" id="KAI7984177.1"/>
    </source>
</evidence>
<gene>
    <name evidence="1" type="ORF">LOK49_LG15G01009</name>
</gene>
<comment type="caution">
    <text evidence="1">The sequence shown here is derived from an EMBL/GenBank/DDBJ whole genome shotgun (WGS) entry which is preliminary data.</text>
</comment>
<keyword evidence="2" id="KW-1185">Reference proteome</keyword>